<feature type="domain" description="N-acetyltransferase" evidence="1">
    <location>
        <begin position="50"/>
        <end position="144"/>
    </location>
</feature>
<accession>A0A1G8DAW3</accession>
<dbReference type="EMBL" id="FNDQ01000006">
    <property type="protein sequence ID" value="SDH54821.1"/>
    <property type="molecule type" value="Genomic_DNA"/>
</dbReference>
<reference evidence="3" key="1">
    <citation type="submission" date="2016-10" db="EMBL/GenBank/DDBJ databases">
        <authorList>
            <person name="Varghese N."/>
            <person name="Submissions S."/>
        </authorList>
    </citation>
    <scope>NUCLEOTIDE SEQUENCE [LARGE SCALE GENOMIC DNA]</scope>
    <source>
        <strain evidence="3">DSM 23313</strain>
    </source>
</reference>
<proteinExistence type="predicted"/>
<dbReference type="GO" id="GO:0016747">
    <property type="term" value="F:acyltransferase activity, transferring groups other than amino-acyl groups"/>
    <property type="evidence" value="ECO:0007669"/>
    <property type="project" value="InterPro"/>
</dbReference>
<dbReference type="Pfam" id="PF00583">
    <property type="entry name" value="Acetyltransf_1"/>
    <property type="match status" value="1"/>
</dbReference>
<dbReference type="SUPFAM" id="SSF55729">
    <property type="entry name" value="Acyl-CoA N-acyltransferases (Nat)"/>
    <property type="match status" value="1"/>
</dbReference>
<dbReference type="Proteomes" id="UP000243588">
    <property type="component" value="Unassembled WGS sequence"/>
</dbReference>
<dbReference type="RefSeq" id="WP_090407008.1">
    <property type="nucleotide sequence ID" value="NZ_FNDQ01000006.1"/>
</dbReference>
<sequence>MENNQLTFFRSLETNSSAYTNLVEQVNEQSVWPKYLLQDRNNLKYWDKLYEVFPLYQFFLLEGNRVVGSGNCVPLYLTPKEKESLPDEGWDWAIAKAFADFEQELKPNALCALQISVDPAYQGKGVSKYLIDYMKGIAVENNFSDFILPIRPTLKHRYPLQQMDSYMQWINNRGLPYDAWIRSHVRNGATIVKVCNKAMVVEGTVLEWEEWTNLTFQTSGEYILPLALNPMKIDMALNKGIYIEPNVWMRYAL</sequence>
<dbReference type="InterPro" id="IPR016181">
    <property type="entry name" value="Acyl_CoA_acyltransferase"/>
</dbReference>
<dbReference type="Gene3D" id="3.40.630.30">
    <property type="match status" value="1"/>
</dbReference>
<protein>
    <recommendedName>
        <fullName evidence="1">N-acetyltransferase domain-containing protein</fullName>
    </recommendedName>
</protein>
<keyword evidence="3" id="KW-1185">Reference proteome</keyword>
<dbReference type="InterPro" id="IPR000182">
    <property type="entry name" value="GNAT_dom"/>
</dbReference>
<gene>
    <name evidence="2" type="ORF">SAMN05421818_10686</name>
</gene>
<organism evidence="2 3">
    <name type="scientific">Myroides phaeus</name>
    <dbReference type="NCBI Taxonomy" id="702745"/>
    <lineage>
        <taxon>Bacteria</taxon>
        <taxon>Pseudomonadati</taxon>
        <taxon>Bacteroidota</taxon>
        <taxon>Flavobacteriia</taxon>
        <taxon>Flavobacteriales</taxon>
        <taxon>Flavobacteriaceae</taxon>
        <taxon>Myroides</taxon>
    </lineage>
</organism>
<dbReference type="CDD" id="cd04301">
    <property type="entry name" value="NAT_SF"/>
    <property type="match status" value="1"/>
</dbReference>
<dbReference type="STRING" id="702745.SAMN05421818_10686"/>
<name>A0A1G8DAW3_9FLAO</name>
<dbReference type="AlphaFoldDB" id="A0A1G8DAW3"/>
<evidence type="ECO:0000259" key="1">
    <source>
        <dbReference type="Pfam" id="PF00583"/>
    </source>
</evidence>
<evidence type="ECO:0000313" key="3">
    <source>
        <dbReference type="Proteomes" id="UP000243588"/>
    </source>
</evidence>
<evidence type="ECO:0000313" key="2">
    <source>
        <dbReference type="EMBL" id="SDH54821.1"/>
    </source>
</evidence>